<evidence type="ECO:0000256" key="1">
    <source>
        <dbReference type="SAM" id="MobiDB-lite"/>
    </source>
</evidence>
<feature type="region of interest" description="Disordered" evidence="1">
    <location>
        <begin position="1"/>
        <end position="32"/>
    </location>
</feature>
<comment type="caution">
    <text evidence="2">The sequence shown here is derived from an EMBL/GenBank/DDBJ whole genome shotgun (WGS) entry which is preliminary data.</text>
</comment>
<reference evidence="2" key="1">
    <citation type="journal article" date="2022" name="bioRxiv">
        <title>Sequencing and chromosome-scale assembly of the giantPleurodeles waltlgenome.</title>
        <authorList>
            <person name="Brown T."/>
            <person name="Elewa A."/>
            <person name="Iarovenko S."/>
            <person name="Subramanian E."/>
            <person name="Araus A.J."/>
            <person name="Petzold A."/>
            <person name="Susuki M."/>
            <person name="Suzuki K.-i.T."/>
            <person name="Hayashi T."/>
            <person name="Toyoda A."/>
            <person name="Oliveira C."/>
            <person name="Osipova E."/>
            <person name="Leigh N.D."/>
            <person name="Simon A."/>
            <person name="Yun M.H."/>
        </authorList>
    </citation>
    <scope>NUCLEOTIDE SEQUENCE</scope>
    <source>
        <strain evidence="2">20211129_DDA</strain>
        <tissue evidence="2">Liver</tissue>
    </source>
</reference>
<keyword evidence="3" id="KW-1185">Reference proteome</keyword>
<evidence type="ECO:0000313" key="2">
    <source>
        <dbReference type="EMBL" id="KAJ1135383.1"/>
    </source>
</evidence>
<gene>
    <name evidence="2" type="ORF">NDU88_001823</name>
</gene>
<organism evidence="2 3">
    <name type="scientific">Pleurodeles waltl</name>
    <name type="common">Iberian ribbed newt</name>
    <dbReference type="NCBI Taxonomy" id="8319"/>
    <lineage>
        <taxon>Eukaryota</taxon>
        <taxon>Metazoa</taxon>
        <taxon>Chordata</taxon>
        <taxon>Craniata</taxon>
        <taxon>Vertebrata</taxon>
        <taxon>Euteleostomi</taxon>
        <taxon>Amphibia</taxon>
        <taxon>Batrachia</taxon>
        <taxon>Caudata</taxon>
        <taxon>Salamandroidea</taxon>
        <taxon>Salamandridae</taxon>
        <taxon>Pleurodelinae</taxon>
        <taxon>Pleurodeles</taxon>
    </lineage>
</organism>
<sequence length="145" mass="16135">MDSGYEGKTTEGGSGTQENQGDTEPPDGEETWCKDWWSPKIPDNVHTLPQLTESCGNRRPKPPKPYFRPSLPQVVSEVGYEEMEAMVTKVAEGQQKLEKIIERLLTVTTEERESLTKVLSGQEEKLDKVAQSQETSLGKLADLLG</sequence>
<proteinExistence type="predicted"/>
<feature type="region of interest" description="Disordered" evidence="1">
    <location>
        <begin position="117"/>
        <end position="145"/>
    </location>
</feature>
<dbReference type="EMBL" id="JANPWB010000010">
    <property type="protein sequence ID" value="KAJ1135383.1"/>
    <property type="molecule type" value="Genomic_DNA"/>
</dbReference>
<protein>
    <submittedName>
        <fullName evidence="2">Uncharacterized protein</fullName>
    </submittedName>
</protein>
<name>A0AAV7Q4Z1_PLEWA</name>
<evidence type="ECO:0000313" key="3">
    <source>
        <dbReference type="Proteomes" id="UP001066276"/>
    </source>
</evidence>
<dbReference type="AlphaFoldDB" id="A0AAV7Q4Z1"/>
<dbReference type="Proteomes" id="UP001066276">
    <property type="component" value="Chromosome 6"/>
</dbReference>
<accession>A0AAV7Q4Z1</accession>